<dbReference type="GO" id="GO:0005975">
    <property type="term" value="P:carbohydrate metabolic process"/>
    <property type="evidence" value="ECO:0007669"/>
    <property type="project" value="InterPro"/>
</dbReference>
<keyword evidence="7" id="KW-0961">Cell wall biogenesis/degradation</keyword>
<evidence type="ECO:0000256" key="9">
    <source>
        <dbReference type="SAM" id="SignalP"/>
    </source>
</evidence>
<name>A0AAN7KML4_TRANT</name>
<evidence type="ECO:0000256" key="5">
    <source>
        <dbReference type="ARBA" id="ARBA00022801"/>
    </source>
</evidence>
<keyword evidence="3" id="KW-0134">Cell wall</keyword>
<dbReference type="Proteomes" id="UP001346149">
    <property type="component" value="Unassembled WGS sequence"/>
</dbReference>
<dbReference type="PANTHER" id="PTHR31375">
    <property type="match status" value="1"/>
</dbReference>
<dbReference type="SMART" id="SM00710">
    <property type="entry name" value="PbH1"/>
    <property type="match status" value="4"/>
</dbReference>
<accession>A0AAN7KML4</accession>
<comment type="subcellular location">
    <subcellularLocation>
        <location evidence="1">Secreted</location>
        <location evidence="1">Cell wall</location>
    </subcellularLocation>
</comment>
<feature type="chain" id="PRO_5042990003" description="Polygalacturonase" evidence="9">
    <location>
        <begin position="30"/>
        <end position="400"/>
    </location>
</feature>
<evidence type="ECO:0000256" key="6">
    <source>
        <dbReference type="ARBA" id="ARBA00023295"/>
    </source>
</evidence>
<keyword evidence="11" id="KW-1185">Reference proteome</keyword>
<feature type="signal peptide" evidence="9">
    <location>
        <begin position="1"/>
        <end position="29"/>
    </location>
</feature>
<evidence type="ECO:0000256" key="8">
    <source>
        <dbReference type="RuleBase" id="RU361169"/>
    </source>
</evidence>
<keyword evidence="5 8" id="KW-0378">Hydrolase</keyword>
<dbReference type="InterPro" id="IPR012334">
    <property type="entry name" value="Pectin_lyas_fold"/>
</dbReference>
<comment type="similarity">
    <text evidence="2 8">Belongs to the glycosyl hydrolase 28 family.</text>
</comment>
<evidence type="ECO:0000256" key="3">
    <source>
        <dbReference type="ARBA" id="ARBA00022512"/>
    </source>
</evidence>
<dbReference type="GO" id="GO:0004650">
    <property type="term" value="F:polygalacturonase activity"/>
    <property type="evidence" value="ECO:0007669"/>
    <property type="project" value="InterPro"/>
</dbReference>
<dbReference type="EMBL" id="JAXQNO010000020">
    <property type="protein sequence ID" value="KAK4772228.1"/>
    <property type="molecule type" value="Genomic_DNA"/>
</dbReference>
<proteinExistence type="inferred from homology"/>
<comment type="caution">
    <text evidence="10">The sequence shown here is derived from an EMBL/GenBank/DDBJ whole genome shotgun (WGS) entry which is preliminary data.</text>
</comment>
<protein>
    <recommendedName>
        <fullName evidence="12">Polygalacturonase</fullName>
    </recommendedName>
</protein>
<evidence type="ECO:0000256" key="2">
    <source>
        <dbReference type="ARBA" id="ARBA00008834"/>
    </source>
</evidence>
<dbReference type="GO" id="GO:0071555">
    <property type="term" value="P:cell wall organization"/>
    <property type="evidence" value="ECO:0007669"/>
    <property type="project" value="UniProtKB-KW"/>
</dbReference>
<dbReference type="InterPro" id="IPR011050">
    <property type="entry name" value="Pectin_lyase_fold/virulence"/>
</dbReference>
<dbReference type="Gene3D" id="2.160.20.10">
    <property type="entry name" value="Single-stranded right-handed beta-helix, Pectin lyase-like"/>
    <property type="match status" value="1"/>
</dbReference>
<evidence type="ECO:0000256" key="7">
    <source>
        <dbReference type="ARBA" id="ARBA00023316"/>
    </source>
</evidence>
<keyword evidence="4" id="KW-0964">Secreted</keyword>
<dbReference type="AlphaFoldDB" id="A0AAN7KML4"/>
<organism evidence="10 11">
    <name type="scientific">Trapa natans</name>
    <name type="common">Water chestnut</name>
    <dbReference type="NCBI Taxonomy" id="22666"/>
    <lineage>
        <taxon>Eukaryota</taxon>
        <taxon>Viridiplantae</taxon>
        <taxon>Streptophyta</taxon>
        <taxon>Embryophyta</taxon>
        <taxon>Tracheophyta</taxon>
        <taxon>Spermatophyta</taxon>
        <taxon>Magnoliopsida</taxon>
        <taxon>eudicotyledons</taxon>
        <taxon>Gunneridae</taxon>
        <taxon>Pentapetalae</taxon>
        <taxon>rosids</taxon>
        <taxon>malvids</taxon>
        <taxon>Myrtales</taxon>
        <taxon>Lythraceae</taxon>
        <taxon>Trapa</taxon>
    </lineage>
</organism>
<evidence type="ECO:0000256" key="4">
    <source>
        <dbReference type="ARBA" id="ARBA00022525"/>
    </source>
</evidence>
<reference evidence="10 11" key="1">
    <citation type="journal article" date="2023" name="Hortic Res">
        <title>Pangenome of water caltrop reveals structural variations and asymmetric subgenome divergence after allopolyploidization.</title>
        <authorList>
            <person name="Zhang X."/>
            <person name="Chen Y."/>
            <person name="Wang L."/>
            <person name="Yuan Y."/>
            <person name="Fang M."/>
            <person name="Shi L."/>
            <person name="Lu R."/>
            <person name="Comes H.P."/>
            <person name="Ma Y."/>
            <person name="Chen Y."/>
            <person name="Huang G."/>
            <person name="Zhou Y."/>
            <person name="Zheng Z."/>
            <person name="Qiu Y."/>
        </authorList>
    </citation>
    <scope>NUCLEOTIDE SEQUENCE [LARGE SCALE GENOMIC DNA]</scope>
    <source>
        <strain evidence="10">F231</strain>
    </source>
</reference>
<dbReference type="InterPro" id="IPR000743">
    <property type="entry name" value="Glyco_hydro_28"/>
</dbReference>
<evidence type="ECO:0000313" key="10">
    <source>
        <dbReference type="EMBL" id="KAK4772228.1"/>
    </source>
</evidence>
<dbReference type="InterPro" id="IPR006626">
    <property type="entry name" value="PbH1"/>
</dbReference>
<dbReference type="Pfam" id="PF00295">
    <property type="entry name" value="Glyco_hydro_28"/>
    <property type="match status" value="1"/>
</dbReference>
<keyword evidence="6 8" id="KW-0326">Glycosidase</keyword>
<sequence>MASPANSGYVPFFIVAAVALTLLISSAAAHRYNVLRYGARPDGITDSTRPFLMAWAAACSSANAATVYVPNGTYLLMAAVFEGPCWSKITVRLDGTLVAPSDYRALGSYEHWILFMSVNKLRFHGGTVDGQAARFWDCRMSGRDCPSGARSVTFYWVNDVRVIGLTSIDSQMAHIVINGCNDVLMRNVTAIAPKWSLNTDGIHIQGSTRVTISGATLETGDDCISIGPGTRDTFMTNINCGPGHGIRYVSAYHCWNMIEDGVKNVTLTNSVFSGSENGVRIKTWARSTTSFVKMVIFENLIMENVMNPIIIDQNYCPYYEGCPNQNSGVRISGVTYRNVTGESATRDAVVFDCSKSYPCRGIRLQGINLTYQSMVASSFCNNVVDGTTSGVVTPKCCFCF</sequence>
<evidence type="ECO:0000256" key="1">
    <source>
        <dbReference type="ARBA" id="ARBA00004191"/>
    </source>
</evidence>
<evidence type="ECO:0008006" key="12">
    <source>
        <dbReference type="Google" id="ProtNLM"/>
    </source>
</evidence>
<dbReference type="SUPFAM" id="SSF51126">
    <property type="entry name" value="Pectin lyase-like"/>
    <property type="match status" value="1"/>
</dbReference>
<evidence type="ECO:0000313" key="11">
    <source>
        <dbReference type="Proteomes" id="UP001346149"/>
    </source>
</evidence>
<keyword evidence="9" id="KW-0732">Signal</keyword>
<gene>
    <name evidence="10" type="ORF">SAY86_014003</name>
</gene>